<feature type="non-terminal residue" evidence="1">
    <location>
        <position position="177"/>
    </location>
</feature>
<organism evidence="1">
    <name type="scientific">marine sediment metagenome</name>
    <dbReference type="NCBI Taxonomy" id="412755"/>
    <lineage>
        <taxon>unclassified sequences</taxon>
        <taxon>metagenomes</taxon>
        <taxon>ecological metagenomes</taxon>
    </lineage>
</organism>
<comment type="caution">
    <text evidence="1">The sequence shown here is derived from an EMBL/GenBank/DDBJ whole genome shotgun (WGS) entry which is preliminary data.</text>
</comment>
<dbReference type="AlphaFoldDB" id="X0TPP1"/>
<dbReference type="InterPro" id="IPR029063">
    <property type="entry name" value="SAM-dependent_MTases_sf"/>
</dbReference>
<accession>X0TPP1</accession>
<dbReference type="EMBL" id="BARS01019852">
    <property type="protein sequence ID" value="GAF95483.1"/>
    <property type="molecule type" value="Genomic_DNA"/>
</dbReference>
<proteinExistence type="predicted"/>
<evidence type="ECO:0008006" key="2">
    <source>
        <dbReference type="Google" id="ProtNLM"/>
    </source>
</evidence>
<protein>
    <recommendedName>
        <fullName evidence="2">DNA (cytosine-5-)-methyltransferase</fullName>
    </recommendedName>
</protein>
<reference evidence="1" key="1">
    <citation type="journal article" date="2014" name="Front. Microbiol.">
        <title>High frequency of phylogenetically diverse reductive dehalogenase-homologous genes in deep subseafloor sedimentary metagenomes.</title>
        <authorList>
            <person name="Kawai M."/>
            <person name="Futagami T."/>
            <person name="Toyoda A."/>
            <person name="Takaki Y."/>
            <person name="Nishi S."/>
            <person name="Hori S."/>
            <person name="Arai W."/>
            <person name="Tsubouchi T."/>
            <person name="Morono Y."/>
            <person name="Uchiyama I."/>
            <person name="Ito T."/>
            <person name="Fujiyama A."/>
            <person name="Inagaki F."/>
            <person name="Takami H."/>
        </authorList>
    </citation>
    <scope>NUCLEOTIDE SEQUENCE</scope>
    <source>
        <strain evidence="1">Expedition CK06-06</strain>
    </source>
</reference>
<name>X0TPP1_9ZZZZ</name>
<gene>
    <name evidence="1" type="ORF">S01H1_32101</name>
</gene>
<dbReference type="SUPFAM" id="SSF53335">
    <property type="entry name" value="S-adenosyl-L-methionine-dependent methyltransferases"/>
    <property type="match status" value="1"/>
</dbReference>
<evidence type="ECO:0000313" key="1">
    <source>
        <dbReference type="EMBL" id="GAF95483.1"/>
    </source>
</evidence>
<sequence>MDLENKIILDLCGGTGAWSKPYKEAGYDVRLITRPEYDVRLYIPPKNVYGILAAPPCTMFAGSGNRWKRTDSQMIEAIGVVDACNRIINFCKPKFSALENPVGKLIHYIGKWKYTFHPYQYGDPWKKRTCVWGEHNKPIENPVKPVGLWMDGTPSGELGIVDHPEFLPPDWIHKLPP</sequence>